<accession>A0A7C9HNJ4</accession>
<comment type="caution">
    <text evidence="2">The sequence shown here is derived from an EMBL/GenBank/DDBJ whole genome shotgun (WGS) entry which is preliminary data.</text>
</comment>
<dbReference type="AlphaFoldDB" id="A0A7C9HNJ4"/>
<feature type="domain" description="Asparagine synthetase" evidence="1">
    <location>
        <begin position="156"/>
        <end position="422"/>
    </location>
</feature>
<reference evidence="2 3" key="1">
    <citation type="submission" date="2019-12" db="EMBL/GenBank/DDBJ databases">
        <authorList>
            <person name="Xu J."/>
        </authorList>
    </citation>
    <scope>NUCLEOTIDE SEQUENCE [LARGE SCALE GENOMIC DNA]</scope>
    <source>
        <strain evidence="2 3">HX-5-24</strain>
    </source>
</reference>
<name>A0A7C9HNJ4_9GAMM</name>
<dbReference type="InterPro" id="IPR014729">
    <property type="entry name" value="Rossmann-like_a/b/a_fold"/>
</dbReference>
<dbReference type="EMBL" id="WOXT01000004">
    <property type="protein sequence ID" value="MUV15136.1"/>
    <property type="molecule type" value="Genomic_DNA"/>
</dbReference>
<evidence type="ECO:0000259" key="1">
    <source>
        <dbReference type="Pfam" id="PF00733"/>
    </source>
</evidence>
<organism evidence="2 3">
    <name type="scientific">Noviluteimonas gilva</name>
    <dbReference type="NCBI Taxonomy" id="2682097"/>
    <lineage>
        <taxon>Bacteria</taxon>
        <taxon>Pseudomonadati</taxon>
        <taxon>Pseudomonadota</taxon>
        <taxon>Gammaproteobacteria</taxon>
        <taxon>Lysobacterales</taxon>
        <taxon>Lysobacteraceae</taxon>
        <taxon>Noviluteimonas</taxon>
    </lineage>
</organism>
<dbReference type="Pfam" id="PF00733">
    <property type="entry name" value="Asn_synthase"/>
    <property type="match status" value="1"/>
</dbReference>
<proteinExistence type="predicted"/>
<dbReference type="Gene3D" id="3.40.50.620">
    <property type="entry name" value="HUPs"/>
    <property type="match status" value="1"/>
</dbReference>
<dbReference type="Proteomes" id="UP000479692">
    <property type="component" value="Unassembled WGS sequence"/>
</dbReference>
<sequence length="506" mass="55433">MARTQPPSSRQQVPRLEVLPAGRGAPLDPVAPYPHDAAVTLVIPQLLQAAPSSPIPVHPTARKIDDVSVADVLRNGFVYPPHSIFEGQDMASLSANLAGRDPQGSTAYGFRWRDSGKRHDAKATPTKDWVDAYHTHLCQAIESSCATMRGPWSLQSGGKDSTTLAIALADARPDTTCITYLGGVEENEVESAKVVATTLGLRHESLVCDPARAYDRYLAVAPRMPSLTADFALLSYVDLAFEIQSGGGDGMVDGLGSDTYFGIPVNSQYKVLKWLARGIRLPRMATELPWVSNNFELCFALGTLQMNAVERVFPGSRFTDGEVDELFGRDISRSSRERLAPFLSEIDSATSAEEYRVISLSIAAAAGGFAKGIYTADATSLKIAYPFCDPHFCDWVYNDVPAELQMDPVTGMSKVLVRQHIATRFSNLPYVAHKGSFRFDVRGLAKSRFDAVHAQSREARYMLPGATQWLERNRSRMDNKYHASKFYLLAVLLPWLTGRAEAGGKV</sequence>
<dbReference type="InterPro" id="IPR001962">
    <property type="entry name" value="Asn_synthase"/>
</dbReference>
<dbReference type="GO" id="GO:0006529">
    <property type="term" value="P:asparagine biosynthetic process"/>
    <property type="evidence" value="ECO:0007669"/>
    <property type="project" value="InterPro"/>
</dbReference>
<dbReference type="GO" id="GO:0004066">
    <property type="term" value="F:asparagine synthase (glutamine-hydrolyzing) activity"/>
    <property type="evidence" value="ECO:0007669"/>
    <property type="project" value="InterPro"/>
</dbReference>
<keyword evidence="3" id="KW-1185">Reference proteome</keyword>
<gene>
    <name evidence="2" type="ORF">GN331_13085</name>
</gene>
<evidence type="ECO:0000313" key="2">
    <source>
        <dbReference type="EMBL" id="MUV15136.1"/>
    </source>
</evidence>
<dbReference type="SUPFAM" id="SSF52402">
    <property type="entry name" value="Adenine nucleotide alpha hydrolases-like"/>
    <property type="match status" value="1"/>
</dbReference>
<evidence type="ECO:0000313" key="3">
    <source>
        <dbReference type="Proteomes" id="UP000479692"/>
    </source>
</evidence>
<protein>
    <recommendedName>
        <fullName evidence="1">Asparagine synthetase domain-containing protein</fullName>
    </recommendedName>
</protein>